<accession>X6LQW9</accession>
<feature type="non-terminal residue" evidence="1">
    <location>
        <position position="138"/>
    </location>
</feature>
<keyword evidence="2" id="KW-1185">Reference proteome</keyword>
<organism evidence="1 2">
    <name type="scientific">Reticulomyxa filosa</name>
    <dbReference type="NCBI Taxonomy" id="46433"/>
    <lineage>
        <taxon>Eukaryota</taxon>
        <taxon>Sar</taxon>
        <taxon>Rhizaria</taxon>
        <taxon>Retaria</taxon>
        <taxon>Foraminifera</taxon>
        <taxon>Monothalamids</taxon>
        <taxon>Reticulomyxidae</taxon>
        <taxon>Reticulomyxa</taxon>
    </lineage>
</organism>
<reference evidence="1 2" key="1">
    <citation type="journal article" date="2013" name="Curr. Biol.">
        <title>The Genome of the Foraminiferan Reticulomyxa filosa.</title>
        <authorList>
            <person name="Glockner G."/>
            <person name="Hulsmann N."/>
            <person name="Schleicher M."/>
            <person name="Noegel A.A."/>
            <person name="Eichinger L."/>
            <person name="Gallinger C."/>
            <person name="Pawlowski J."/>
            <person name="Sierra R."/>
            <person name="Euteneuer U."/>
            <person name="Pillet L."/>
            <person name="Moustafa A."/>
            <person name="Platzer M."/>
            <person name="Groth M."/>
            <person name="Szafranski K."/>
            <person name="Schliwa M."/>
        </authorList>
    </citation>
    <scope>NUCLEOTIDE SEQUENCE [LARGE SCALE GENOMIC DNA]</scope>
</reference>
<name>X6LQW9_RETFI</name>
<evidence type="ECO:0000313" key="2">
    <source>
        <dbReference type="Proteomes" id="UP000023152"/>
    </source>
</evidence>
<feature type="non-terminal residue" evidence="1">
    <location>
        <position position="1"/>
    </location>
</feature>
<protein>
    <submittedName>
        <fullName evidence="1">Uncharacterized protein</fullName>
    </submittedName>
</protein>
<gene>
    <name evidence="1" type="ORF">RFI_33860</name>
</gene>
<proteinExistence type="predicted"/>
<evidence type="ECO:0000313" key="1">
    <source>
        <dbReference type="EMBL" id="ETO03542.1"/>
    </source>
</evidence>
<dbReference type="EMBL" id="ASPP01033001">
    <property type="protein sequence ID" value="ETO03542.1"/>
    <property type="molecule type" value="Genomic_DNA"/>
</dbReference>
<comment type="caution">
    <text evidence="1">The sequence shown here is derived from an EMBL/GenBank/DDBJ whole genome shotgun (WGS) entry which is preliminary data.</text>
</comment>
<dbReference type="Proteomes" id="UP000023152">
    <property type="component" value="Unassembled WGS sequence"/>
</dbReference>
<dbReference type="AlphaFoldDB" id="X6LQW9"/>
<sequence>NIEEMTFENVWKKDMKVRRQFMCSNTPTIVVTNIKFKELKSECIVQEVLAHTFSGNFSTLVDVNDQQLSQLAHNFNDSKNVQIEQKDNSNGNQRIVKQPRCDIYRKSFAVEQKKKREEAVINPEINRYVLLRVYQSTK</sequence>